<dbReference type="PANTHER" id="PTHR23431:SF3">
    <property type="entry name" value="DNA-DIRECTED RNA POLYMERASES I, II, AND III SUBUNIT RPABC5"/>
    <property type="match status" value="1"/>
</dbReference>
<gene>
    <name evidence="8" type="primary">rpo10</name>
    <name evidence="8" type="synonym">rpoN</name>
    <name evidence="9" type="ORF">F8E02_11860</name>
</gene>
<feature type="binding site" evidence="8">
    <location>
        <position position="9"/>
    </location>
    <ligand>
        <name>Zn(2+)</name>
        <dbReference type="ChEBI" id="CHEBI:29105"/>
    </ligand>
</feature>
<feature type="binding site" evidence="8">
    <location>
        <position position="44"/>
    </location>
    <ligand>
        <name>Zn(2+)</name>
        <dbReference type="ChEBI" id="CHEBI:29105"/>
    </ligand>
</feature>
<evidence type="ECO:0000313" key="9">
    <source>
        <dbReference type="EMBL" id="MDV2482678.1"/>
    </source>
</evidence>
<keyword evidence="10" id="KW-1185">Reference proteome</keyword>
<dbReference type="GO" id="GO:0000428">
    <property type="term" value="C:DNA-directed RNA polymerase complex"/>
    <property type="evidence" value="ECO:0007669"/>
    <property type="project" value="UniProtKB-KW"/>
</dbReference>
<dbReference type="InterPro" id="IPR000268">
    <property type="entry name" value="RPABC5/Rpb10"/>
</dbReference>
<evidence type="ECO:0000256" key="2">
    <source>
        <dbReference type="ARBA" id="ARBA00022490"/>
    </source>
</evidence>
<dbReference type="InterPro" id="IPR023580">
    <property type="entry name" value="RNA_pol_su_RPB10"/>
</dbReference>
<dbReference type="EC" id="2.7.7.6" evidence="8"/>
<dbReference type="PROSITE" id="PS01112">
    <property type="entry name" value="RNA_POL_N_8KD"/>
    <property type="match status" value="1"/>
</dbReference>
<dbReference type="NCBIfam" id="NF003089">
    <property type="entry name" value="PRK04016.1"/>
    <property type="match status" value="1"/>
</dbReference>
<dbReference type="Pfam" id="PF01194">
    <property type="entry name" value="RNA_pol_N"/>
    <property type="match status" value="1"/>
</dbReference>
<dbReference type="RefSeq" id="WP_317065799.1">
    <property type="nucleotide sequence ID" value="NZ_WBKO01000003.1"/>
</dbReference>
<dbReference type="EMBL" id="WBKO01000003">
    <property type="protein sequence ID" value="MDV2482678.1"/>
    <property type="molecule type" value="Genomic_DNA"/>
</dbReference>
<evidence type="ECO:0000256" key="8">
    <source>
        <dbReference type="HAMAP-Rule" id="MF_00250"/>
    </source>
</evidence>
<keyword evidence="4 8" id="KW-0548">Nucleotidyltransferase</keyword>
<comment type="cofactor">
    <cofactor evidence="8">
        <name>Zn(2+)</name>
        <dbReference type="ChEBI" id="CHEBI:29105"/>
    </cofactor>
    <text evidence="8">Binds 1 zinc ion.</text>
</comment>
<keyword evidence="5 8" id="KW-0479">Metal-binding</keyword>
<evidence type="ECO:0000256" key="5">
    <source>
        <dbReference type="ARBA" id="ARBA00022723"/>
    </source>
</evidence>
<dbReference type="GO" id="GO:0003899">
    <property type="term" value="F:DNA-directed RNA polymerase activity"/>
    <property type="evidence" value="ECO:0007669"/>
    <property type="project" value="UniProtKB-EC"/>
</dbReference>
<dbReference type="PIRSF" id="PIRSF005653">
    <property type="entry name" value="RNA_pol_N/8_sub"/>
    <property type="match status" value="1"/>
</dbReference>
<accession>A0ABU3X3R0</accession>
<comment type="caution">
    <text evidence="9">The sequence shown here is derived from an EMBL/GenBank/DDBJ whole genome shotgun (WGS) entry which is preliminary data.</text>
</comment>
<evidence type="ECO:0000256" key="6">
    <source>
        <dbReference type="ARBA" id="ARBA00022833"/>
    </source>
</evidence>
<evidence type="ECO:0000256" key="4">
    <source>
        <dbReference type="ARBA" id="ARBA00022695"/>
    </source>
</evidence>
<comment type="catalytic activity">
    <reaction evidence="8">
        <text>RNA(n) + a ribonucleoside 5'-triphosphate = RNA(n+1) + diphosphate</text>
        <dbReference type="Rhea" id="RHEA:21248"/>
        <dbReference type="Rhea" id="RHEA-COMP:14527"/>
        <dbReference type="Rhea" id="RHEA-COMP:17342"/>
        <dbReference type="ChEBI" id="CHEBI:33019"/>
        <dbReference type="ChEBI" id="CHEBI:61557"/>
        <dbReference type="ChEBI" id="CHEBI:140395"/>
        <dbReference type="EC" id="2.7.7.6"/>
    </reaction>
</comment>
<keyword evidence="6 8" id="KW-0862">Zinc</keyword>
<comment type="similarity">
    <text evidence="8">Belongs to the archaeal Rpo10/eukaryotic RPB10 RNA polymerase subunit family.</text>
</comment>
<dbReference type="SUPFAM" id="SSF46924">
    <property type="entry name" value="RNA polymerase subunit RPB10"/>
    <property type="match status" value="1"/>
</dbReference>
<evidence type="ECO:0000256" key="7">
    <source>
        <dbReference type="ARBA" id="ARBA00023163"/>
    </source>
</evidence>
<organism evidence="9 10">
    <name type="scientific">Methanoculleus caldifontis</name>
    <dbReference type="NCBI Taxonomy" id="2651577"/>
    <lineage>
        <taxon>Archaea</taxon>
        <taxon>Methanobacteriati</taxon>
        <taxon>Methanobacteriota</taxon>
        <taxon>Stenosarchaea group</taxon>
        <taxon>Methanomicrobia</taxon>
        <taxon>Methanomicrobiales</taxon>
        <taxon>Methanomicrobiaceae</taxon>
        <taxon>Methanoculleus</taxon>
    </lineage>
</organism>
<keyword evidence="3 8" id="KW-0808">Transferase</keyword>
<protein>
    <recommendedName>
        <fullName evidence="8">DNA-directed RNA polymerase subunit Rpo10</fullName>
        <ecNumber evidence="8">2.7.7.6</ecNumber>
    </recommendedName>
    <alternativeName>
        <fullName evidence="8">DNA-directed RNA polymerase subunit N</fullName>
    </alternativeName>
</protein>
<dbReference type="Gene3D" id="1.10.10.60">
    <property type="entry name" value="Homeodomain-like"/>
    <property type="match status" value="1"/>
</dbReference>
<keyword evidence="1 8" id="KW-0240">DNA-directed RNA polymerase</keyword>
<dbReference type="InterPro" id="IPR020789">
    <property type="entry name" value="RNA_pol_suN_Zn-BS"/>
</dbReference>
<sequence>MIPVRCFTCGKVVSTTWKEFKERRDAGEDPRRILDDLGLERYCCRRMLLTHKELVEDLNPYQ</sequence>
<evidence type="ECO:0000313" key="10">
    <source>
        <dbReference type="Proteomes" id="UP001281203"/>
    </source>
</evidence>
<keyword evidence="7 8" id="KW-0804">Transcription</keyword>
<feature type="binding site" evidence="8">
    <location>
        <position position="43"/>
    </location>
    <ligand>
        <name>Zn(2+)</name>
        <dbReference type="ChEBI" id="CHEBI:29105"/>
    </ligand>
</feature>
<proteinExistence type="inferred from homology"/>
<comment type="subunit">
    <text evidence="8">Part of the RNA polymerase complex.</text>
</comment>
<dbReference type="HAMAP" id="MF_00250">
    <property type="entry name" value="RNApol_arch_Rpo10"/>
    <property type="match status" value="1"/>
</dbReference>
<evidence type="ECO:0000256" key="3">
    <source>
        <dbReference type="ARBA" id="ARBA00022679"/>
    </source>
</evidence>
<dbReference type="Proteomes" id="UP001281203">
    <property type="component" value="Unassembled WGS sequence"/>
</dbReference>
<feature type="binding site" evidence="8">
    <location>
        <position position="6"/>
    </location>
    <ligand>
        <name>Zn(2+)</name>
        <dbReference type="ChEBI" id="CHEBI:29105"/>
    </ligand>
</feature>
<evidence type="ECO:0000256" key="1">
    <source>
        <dbReference type="ARBA" id="ARBA00022478"/>
    </source>
</evidence>
<comment type="subcellular location">
    <subcellularLocation>
        <location evidence="8">Cytoplasm</location>
    </subcellularLocation>
</comment>
<dbReference type="PANTHER" id="PTHR23431">
    <property type="entry name" value="DNA-DIRECTED RNA POLYMERASES I, II, AND III SUBUNIT RPABC5 FAMILY MEMBER"/>
    <property type="match status" value="1"/>
</dbReference>
<name>A0ABU3X3R0_9EURY</name>
<keyword evidence="2 8" id="KW-0963">Cytoplasm</keyword>
<reference evidence="9 10" key="1">
    <citation type="submission" date="2019-10" db="EMBL/GenBank/DDBJ databases">
        <title>Isolation and characterization of Methanoculleus sp. Wushi-C6 from a hot spring well.</title>
        <authorList>
            <person name="Chen S.-C."/>
            <person name="Lan Z.-H."/>
            <person name="You Y.-T."/>
            <person name="Lai M.-C."/>
        </authorList>
    </citation>
    <scope>NUCLEOTIDE SEQUENCE [LARGE SCALE GENOMIC DNA]</scope>
    <source>
        <strain evidence="9 10">Wushi-C6</strain>
    </source>
</reference>
<comment type="function">
    <text evidence="8">DNA-dependent RNA polymerase (RNAP) catalyzes the transcription of DNA into RNA using the four ribonucleoside triphosphates as substrates.</text>
</comment>